<evidence type="ECO:0008006" key="4">
    <source>
        <dbReference type="Google" id="ProtNLM"/>
    </source>
</evidence>
<keyword evidence="1" id="KW-0732">Signal</keyword>
<name>A0A6G6WFY4_9ACTN</name>
<dbReference type="AlphaFoldDB" id="A0A6G6WFY4"/>
<evidence type="ECO:0000313" key="2">
    <source>
        <dbReference type="EMBL" id="QIG44067.1"/>
    </source>
</evidence>
<proteinExistence type="predicted"/>
<gene>
    <name evidence="2" type="ORF">G5V58_15925</name>
</gene>
<evidence type="ECO:0000256" key="1">
    <source>
        <dbReference type="SAM" id="SignalP"/>
    </source>
</evidence>
<dbReference type="EMBL" id="CP049257">
    <property type="protein sequence ID" value="QIG44067.1"/>
    <property type="molecule type" value="Genomic_DNA"/>
</dbReference>
<reference evidence="2 3" key="1">
    <citation type="submission" date="2020-02" db="EMBL/GenBank/DDBJ databases">
        <title>Full genome sequence of Nocardioides sp. R-3366.</title>
        <authorList>
            <person name="Im W.-T."/>
        </authorList>
    </citation>
    <scope>NUCLEOTIDE SEQUENCE [LARGE SCALE GENOMIC DNA]</scope>
    <source>
        <strain evidence="2 3">R-3366</strain>
    </source>
</reference>
<accession>A0A6G6WFY4</accession>
<protein>
    <recommendedName>
        <fullName evidence="4">Ig-like domain repeat protein</fullName>
    </recommendedName>
</protein>
<sequence length="298" mass="29996">MPFRRTTRLAASAAVTAGLTLGGLSLAAPAEAATSSAKATYTCTSPLGLPAPLNLLLPSTFQVPATFTLQNLPEVITANVPIPAGTPIVGQLDLTNANLAGLLPTVLNALQTTVNLVLGNVPGSEPLAGPVGTVFQQLNGQVATVSGQLGSFVPSADGLPLPIPTSFDFGMLAGGLAGLGIRCTYNPGSATPGGGGGGGGTTPVIQKQGAKIKAHAQAKPGHKVLVTVKVKTTAGQKGVGQIKAKVAGMKAKTKALKNGKVRFVLKGLKAGKNKIKLKFLGNSYTNKATKKVSVKIAR</sequence>
<organism evidence="2 3">
    <name type="scientific">Nocardioides anomalus</name>
    <dbReference type="NCBI Taxonomy" id="2712223"/>
    <lineage>
        <taxon>Bacteria</taxon>
        <taxon>Bacillati</taxon>
        <taxon>Actinomycetota</taxon>
        <taxon>Actinomycetes</taxon>
        <taxon>Propionibacteriales</taxon>
        <taxon>Nocardioidaceae</taxon>
        <taxon>Nocardioides</taxon>
    </lineage>
</organism>
<feature type="chain" id="PRO_5026328397" description="Ig-like domain repeat protein" evidence="1">
    <location>
        <begin position="33"/>
        <end position="298"/>
    </location>
</feature>
<evidence type="ECO:0000313" key="3">
    <source>
        <dbReference type="Proteomes" id="UP000502996"/>
    </source>
</evidence>
<dbReference type="RefSeq" id="WP_165234786.1">
    <property type="nucleotide sequence ID" value="NZ_CP049257.1"/>
</dbReference>
<keyword evidence="3" id="KW-1185">Reference proteome</keyword>
<dbReference type="Proteomes" id="UP000502996">
    <property type="component" value="Chromosome"/>
</dbReference>
<feature type="signal peptide" evidence="1">
    <location>
        <begin position="1"/>
        <end position="32"/>
    </location>
</feature>
<dbReference type="KEGG" id="nano:G5V58_15925"/>